<name>A0A363UQD7_9GAMM</name>
<evidence type="ECO:0000313" key="1">
    <source>
        <dbReference type="EMBL" id="PWN57668.1"/>
    </source>
</evidence>
<dbReference type="Proteomes" id="UP000251800">
    <property type="component" value="Unassembled WGS sequence"/>
</dbReference>
<reference evidence="1 2" key="1">
    <citation type="submission" date="2018-05" db="EMBL/GenBank/DDBJ databases">
        <title>Abyssibacter profundi OUC007T gen. nov., sp. nov, a marine bacterium isolated from seawater of the Mariana Trench.</title>
        <authorList>
            <person name="Zhou S."/>
        </authorList>
    </citation>
    <scope>NUCLEOTIDE SEQUENCE [LARGE SCALE GENOMIC DNA]</scope>
    <source>
        <strain evidence="1 2">OUC007</strain>
    </source>
</reference>
<sequence length="374" mass="41482">MNRASEPTLGWRTRWSIRLARLVRWEFWPGPVFYLPVVAYIVWRAVVTGQWTRFTAVNPGISHGGGLIGESKHETLVPLAQGMPAFVAEFEQISADLPPAERTRRALAFAARQPRPWPVVLKPDRGERGRGVRIAHSEAAVVDYFQRLHVPVIVQAYVPGAEFGLFFVRRPGAAGELVSLTEKQLLQLVGDGRHRVRELILQHPRAKLIAPMLFQRFATQLDHVLTDGATLPIADVGSHCRGALFLDGQALCTPALVARVRQLAAAMPGFEFGRLDVRAASREALAAGEDFQVIEVNGASSEPAHVYHPGTPLREGLRAFLGIWRDMMEIGAANARQGVPWIRPLALLAMAWREHRALRGIDWPSNVWEGDRSG</sequence>
<dbReference type="OrthoDB" id="9775266at2"/>
<dbReference type="AlphaFoldDB" id="A0A363UQD7"/>
<comment type="caution">
    <text evidence="1">The sequence shown here is derived from an EMBL/GenBank/DDBJ whole genome shotgun (WGS) entry which is preliminary data.</text>
</comment>
<dbReference type="EMBL" id="QEQK01000001">
    <property type="protein sequence ID" value="PWN57668.1"/>
    <property type="molecule type" value="Genomic_DNA"/>
</dbReference>
<organism evidence="1 2">
    <name type="scientific">Abyssibacter profundi</name>
    <dbReference type="NCBI Taxonomy" id="2182787"/>
    <lineage>
        <taxon>Bacteria</taxon>
        <taxon>Pseudomonadati</taxon>
        <taxon>Pseudomonadota</taxon>
        <taxon>Gammaproteobacteria</taxon>
        <taxon>Chromatiales</taxon>
        <taxon>Oceanococcaceae</taxon>
        <taxon>Abyssibacter</taxon>
    </lineage>
</organism>
<accession>A0A363UQD7</accession>
<gene>
    <name evidence="1" type="ORF">DEH80_00565</name>
</gene>
<evidence type="ECO:0000313" key="2">
    <source>
        <dbReference type="Proteomes" id="UP000251800"/>
    </source>
</evidence>
<dbReference type="RefSeq" id="WP_109718524.1">
    <property type="nucleotide sequence ID" value="NZ_QEQK01000001.1"/>
</dbReference>
<dbReference type="Gene3D" id="3.30.470.20">
    <property type="entry name" value="ATP-grasp fold, B domain"/>
    <property type="match status" value="1"/>
</dbReference>
<evidence type="ECO:0008006" key="3">
    <source>
        <dbReference type="Google" id="ProtNLM"/>
    </source>
</evidence>
<proteinExistence type="predicted"/>
<dbReference type="SUPFAM" id="SSF56059">
    <property type="entry name" value="Glutathione synthetase ATP-binding domain-like"/>
    <property type="match status" value="1"/>
</dbReference>
<keyword evidence="2" id="KW-1185">Reference proteome</keyword>
<protein>
    <recommendedName>
        <fullName evidence="3">ATP-grasp domain-containing protein</fullName>
    </recommendedName>
</protein>